<dbReference type="InterPro" id="IPR017853">
    <property type="entry name" value="GH"/>
</dbReference>
<evidence type="ECO:0000313" key="2">
    <source>
        <dbReference type="Proteomes" id="UP000284824"/>
    </source>
</evidence>
<dbReference type="AlphaFoldDB" id="A0A438MHY7"/>
<proteinExistence type="predicted"/>
<organism evidence="1 2">
    <name type="scientific">Nonomuraea polychroma</name>
    <dbReference type="NCBI Taxonomy" id="46176"/>
    <lineage>
        <taxon>Bacteria</taxon>
        <taxon>Bacillati</taxon>
        <taxon>Actinomycetota</taxon>
        <taxon>Actinomycetes</taxon>
        <taxon>Streptosporangiales</taxon>
        <taxon>Streptosporangiaceae</taxon>
        <taxon>Nonomuraea</taxon>
    </lineage>
</organism>
<keyword evidence="2" id="KW-1185">Reference proteome</keyword>
<evidence type="ECO:0008006" key="3">
    <source>
        <dbReference type="Google" id="ProtNLM"/>
    </source>
</evidence>
<evidence type="ECO:0000313" key="1">
    <source>
        <dbReference type="EMBL" id="RVX45075.1"/>
    </source>
</evidence>
<sequence>MRGKGIAYDTGFINAGVSTREHFVPDVVRREMRVIRDDLHCTAVRITGGDPDRLEIAARHAADAGLEVWYSPFTCGLTPDELLVLIADCAERAERLRREGADVVLVTGSEMSLFNVGFLPGETLEERLGLMAAPERLREALPLVPGRVNDFLGKAVAVVRERFGGKVSYASLPFEGVDWTPFDIIASDAGYRAPEIAHRFRDDIRAFVAQGKPAAVTEFGCATFRGAADLGGRGASIVEWGEDGRAVRVNGDYVRDEREQVAYLREVLDVFEAEGVDTVFWTAFASYHLPHRDEARGDLDMASYGVVKVLEGRLGEAYPDMPWEPKAVFEVLADRYRGGSS</sequence>
<dbReference type="SUPFAM" id="SSF51445">
    <property type="entry name" value="(Trans)glycosidases"/>
    <property type="match status" value="1"/>
</dbReference>
<accession>A0A438MHY7</accession>
<name>A0A438MHY7_9ACTN</name>
<protein>
    <recommendedName>
        <fullName evidence="3">Abortive infection protein</fullName>
    </recommendedName>
</protein>
<reference evidence="1 2" key="1">
    <citation type="submission" date="2019-01" db="EMBL/GenBank/DDBJ databases">
        <title>Sequencing the genomes of 1000 actinobacteria strains.</title>
        <authorList>
            <person name="Klenk H.-P."/>
        </authorList>
    </citation>
    <scope>NUCLEOTIDE SEQUENCE [LARGE SCALE GENOMIC DNA]</scope>
    <source>
        <strain evidence="1 2">DSM 43925</strain>
    </source>
</reference>
<dbReference type="EMBL" id="SAUN01000001">
    <property type="protein sequence ID" value="RVX45075.1"/>
    <property type="molecule type" value="Genomic_DNA"/>
</dbReference>
<gene>
    <name evidence="1" type="ORF">EDD27_7852</name>
</gene>
<dbReference type="OrthoDB" id="151193at2"/>
<comment type="caution">
    <text evidence="1">The sequence shown here is derived from an EMBL/GenBank/DDBJ whole genome shotgun (WGS) entry which is preliminary data.</text>
</comment>
<dbReference type="Proteomes" id="UP000284824">
    <property type="component" value="Unassembled WGS sequence"/>
</dbReference>
<dbReference type="Gene3D" id="3.20.20.80">
    <property type="entry name" value="Glycosidases"/>
    <property type="match status" value="1"/>
</dbReference>